<feature type="compositionally biased region" description="Low complexity" evidence="1">
    <location>
        <begin position="150"/>
        <end position="172"/>
    </location>
</feature>
<evidence type="ECO:0000313" key="3">
    <source>
        <dbReference type="EMBL" id="MBB4740180.1"/>
    </source>
</evidence>
<dbReference type="AlphaFoldDB" id="A0A7W7GXJ5"/>
<evidence type="ECO:0000256" key="2">
    <source>
        <dbReference type="SAM" id="SignalP"/>
    </source>
</evidence>
<evidence type="ECO:0000256" key="1">
    <source>
        <dbReference type="SAM" id="MobiDB-lite"/>
    </source>
</evidence>
<feature type="chain" id="PRO_5030948788" evidence="2">
    <location>
        <begin position="38"/>
        <end position="345"/>
    </location>
</feature>
<protein>
    <submittedName>
        <fullName evidence="3">Uncharacterized protein</fullName>
    </submittedName>
</protein>
<organism evidence="3 4">
    <name type="scientific">Actinoplanes octamycinicus</name>
    <dbReference type="NCBI Taxonomy" id="135948"/>
    <lineage>
        <taxon>Bacteria</taxon>
        <taxon>Bacillati</taxon>
        <taxon>Actinomycetota</taxon>
        <taxon>Actinomycetes</taxon>
        <taxon>Micromonosporales</taxon>
        <taxon>Micromonosporaceae</taxon>
        <taxon>Actinoplanes</taxon>
    </lineage>
</organism>
<proteinExistence type="predicted"/>
<accession>A0A7W7GXJ5</accession>
<dbReference type="Proteomes" id="UP000546162">
    <property type="component" value="Unassembled WGS sequence"/>
</dbReference>
<sequence>MQIIRHKTVKAAFGLPLAIALSAGLGLAAGAARPASAGTVAPGSRTGTAPAAGWNVAIAQLMADAAAPALITSAALPAELAGATLLPGASPLPAAAADGKPDPARLKAALLVQTDLPHGYAPMPDALKAFADTGSTIGACDKAAEPPADKPGTPAAKPGTPAGKPGTPAGPGIAQPVAPDRPVAPGEPTGPGLPVQPSLRVAASPTGGPKPVSDTVRTAFMKGETGPILIEALNPAGDRAARDIVAQVADTPRRCPAYDEGKPGSPDALHMATHPLTVPRLGSKAAGIRFEVVMTSPRVTVHGKMIAVAVRGVALTVLLANLEEPDQHELEAITRAAVRKLKNQK</sequence>
<keyword evidence="4" id="KW-1185">Reference proteome</keyword>
<comment type="caution">
    <text evidence="3">The sequence shown here is derived from an EMBL/GenBank/DDBJ whole genome shotgun (WGS) entry which is preliminary data.</text>
</comment>
<name>A0A7W7GXJ5_9ACTN</name>
<keyword evidence="2" id="KW-0732">Signal</keyword>
<gene>
    <name evidence="3" type="ORF">BJY16_003639</name>
</gene>
<feature type="signal peptide" evidence="2">
    <location>
        <begin position="1"/>
        <end position="37"/>
    </location>
</feature>
<dbReference type="EMBL" id="JACHNB010000001">
    <property type="protein sequence ID" value="MBB4740180.1"/>
    <property type="molecule type" value="Genomic_DNA"/>
</dbReference>
<reference evidence="3 4" key="1">
    <citation type="submission" date="2020-08" db="EMBL/GenBank/DDBJ databases">
        <title>Sequencing the genomes of 1000 actinobacteria strains.</title>
        <authorList>
            <person name="Klenk H.-P."/>
        </authorList>
    </citation>
    <scope>NUCLEOTIDE SEQUENCE [LARGE SCALE GENOMIC DNA]</scope>
    <source>
        <strain evidence="3 4">DSM 45809</strain>
    </source>
</reference>
<evidence type="ECO:0000313" key="4">
    <source>
        <dbReference type="Proteomes" id="UP000546162"/>
    </source>
</evidence>
<dbReference type="RefSeq" id="WP_185040618.1">
    <property type="nucleotide sequence ID" value="NZ_BAABFG010000005.1"/>
</dbReference>
<feature type="region of interest" description="Disordered" evidence="1">
    <location>
        <begin position="138"/>
        <end position="215"/>
    </location>
</feature>